<evidence type="ECO:0000259" key="6">
    <source>
        <dbReference type="PROSITE" id="PS50850"/>
    </source>
</evidence>
<evidence type="ECO:0000256" key="5">
    <source>
        <dbReference type="SAM" id="Phobius"/>
    </source>
</evidence>
<organism evidence="7 8">
    <name type="scientific">Streptomyces sanglieri</name>
    <dbReference type="NCBI Taxonomy" id="193460"/>
    <lineage>
        <taxon>Bacteria</taxon>
        <taxon>Bacillati</taxon>
        <taxon>Actinomycetota</taxon>
        <taxon>Actinomycetes</taxon>
        <taxon>Kitasatosporales</taxon>
        <taxon>Streptomycetaceae</taxon>
        <taxon>Streptomyces</taxon>
    </lineage>
</organism>
<dbReference type="PANTHER" id="PTHR23514">
    <property type="entry name" value="BYPASS OF STOP CODON PROTEIN 6"/>
    <property type="match status" value="1"/>
</dbReference>
<feature type="transmembrane region" description="Helical" evidence="5">
    <location>
        <begin position="156"/>
        <end position="176"/>
    </location>
</feature>
<feature type="transmembrane region" description="Helical" evidence="5">
    <location>
        <begin position="230"/>
        <end position="254"/>
    </location>
</feature>
<dbReference type="InterPro" id="IPR036259">
    <property type="entry name" value="MFS_trans_sf"/>
</dbReference>
<keyword evidence="4 5" id="KW-0472">Membrane</keyword>
<proteinExistence type="predicted"/>
<evidence type="ECO:0000256" key="2">
    <source>
        <dbReference type="ARBA" id="ARBA00022692"/>
    </source>
</evidence>
<feature type="transmembrane region" description="Helical" evidence="5">
    <location>
        <begin position="59"/>
        <end position="80"/>
    </location>
</feature>
<keyword evidence="2 5" id="KW-0812">Transmembrane</keyword>
<feature type="transmembrane region" description="Helical" evidence="5">
    <location>
        <begin position="321"/>
        <end position="340"/>
    </location>
</feature>
<dbReference type="EMBL" id="JBHTGL010000008">
    <property type="protein sequence ID" value="MFD0628808.1"/>
    <property type="molecule type" value="Genomic_DNA"/>
</dbReference>
<protein>
    <submittedName>
        <fullName evidence="7">MFS transporter</fullName>
    </submittedName>
</protein>
<evidence type="ECO:0000256" key="4">
    <source>
        <dbReference type="ARBA" id="ARBA00023136"/>
    </source>
</evidence>
<dbReference type="InterPro" id="IPR011701">
    <property type="entry name" value="MFS"/>
</dbReference>
<evidence type="ECO:0000313" key="8">
    <source>
        <dbReference type="Proteomes" id="UP001596915"/>
    </source>
</evidence>
<dbReference type="InterPro" id="IPR020846">
    <property type="entry name" value="MFS_dom"/>
</dbReference>
<feature type="transmembrane region" description="Helical" evidence="5">
    <location>
        <begin position="297"/>
        <end position="315"/>
    </location>
</feature>
<comment type="subcellular location">
    <subcellularLocation>
        <location evidence="1">Cell membrane</location>
        <topology evidence="1">Multi-pass membrane protein</topology>
    </subcellularLocation>
</comment>
<name>A0ABW2XAG7_9ACTN</name>
<dbReference type="PROSITE" id="PS50850">
    <property type="entry name" value="MFS"/>
    <property type="match status" value="1"/>
</dbReference>
<reference evidence="8" key="1">
    <citation type="journal article" date="2019" name="Int. J. Syst. Evol. Microbiol.">
        <title>The Global Catalogue of Microorganisms (GCM) 10K type strain sequencing project: providing services to taxonomists for standard genome sequencing and annotation.</title>
        <authorList>
            <consortium name="The Broad Institute Genomics Platform"/>
            <consortium name="The Broad Institute Genome Sequencing Center for Infectious Disease"/>
            <person name="Wu L."/>
            <person name="Ma J."/>
        </authorList>
    </citation>
    <scope>NUCLEOTIDE SEQUENCE [LARGE SCALE GENOMIC DNA]</scope>
    <source>
        <strain evidence="8">JCM 12607</strain>
    </source>
</reference>
<evidence type="ECO:0000256" key="3">
    <source>
        <dbReference type="ARBA" id="ARBA00022989"/>
    </source>
</evidence>
<accession>A0ABW2XAG7</accession>
<evidence type="ECO:0000313" key="7">
    <source>
        <dbReference type="EMBL" id="MFD0628808.1"/>
    </source>
</evidence>
<feature type="domain" description="Major facilitator superfamily (MFS) profile" evidence="6">
    <location>
        <begin position="24"/>
        <end position="405"/>
    </location>
</feature>
<evidence type="ECO:0000256" key="1">
    <source>
        <dbReference type="ARBA" id="ARBA00004651"/>
    </source>
</evidence>
<dbReference type="Pfam" id="PF07690">
    <property type="entry name" value="MFS_1"/>
    <property type="match status" value="1"/>
</dbReference>
<feature type="transmembrane region" description="Helical" evidence="5">
    <location>
        <begin position="92"/>
        <end position="109"/>
    </location>
</feature>
<dbReference type="SUPFAM" id="SSF103473">
    <property type="entry name" value="MFS general substrate transporter"/>
    <property type="match status" value="1"/>
</dbReference>
<gene>
    <name evidence="7" type="ORF">ACFQ2K_45505</name>
</gene>
<feature type="transmembrane region" description="Helical" evidence="5">
    <location>
        <begin position="182"/>
        <end position="201"/>
    </location>
</feature>
<keyword evidence="3 5" id="KW-1133">Transmembrane helix</keyword>
<feature type="transmembrane region" description="Helical" evidence="5">
    <location>
        <begin position="352"/>
        <end position="370"/>
    </location>
</feature>
<dbReference type="PANTHER" id="PTHR23514:SF13">
    <property type="entry name" value="INNER MEMBRANE PROTEIN YBJJ"/>
    <property type="match status" value="1"/>
</dbReference>
<feature type="transmembrane region" description="Helical" evidence="5">
    <location>
        <begin position="115"/>
        <end position="135"/>
    </location>
</feature>
<dbReference type="Proteomes" id="UP001596915">
    <property type="component" value="Unassembled WGS sequence"/>
</dbReference>
<feature type="transmembrane region" description="Helical" evidence="5">
    <location>
        <begin position="29"/>
        <end position="47"/>
    </location>
</feature>
<dbReference type="CDD" id="cd17393">
    <property type="entry name" value="MFS_MosC_like"/>
    <property type="match status" value="1"/>
</dbReference>
<feature type="transmembrane region" description="Helical" evidence="5">
    <location>
        <begin position="376"/>
        <end position="398"/>
    </location>
</feature>
<feature type="transmembrane region" description="Helical" evidence="5">
    <location>
        <begin position="266"/>
        <end position="285"/>
    </location>
</feature>
<dbReference type="InterPro" id="IPR051788">
    <property type="entry name" value="MFS_Transporter"/>
</dbReference>
<sequence>MPQLNKLRTALPGGPGGNTAAPPSARLRTALTVFFALDGFLFAGWVVRIPAIKHQTGASAATLGLALLGVSAGAVVTMMLTGRLCRRFGSHPVTVVCGVLLSLSIALPAQTRSALALGLVLLVFGAAYGGMNVAMNSAAVDLVAALRRPVMPGFHAAFSLGGMIGAGLGGLVAGGLSPATHLLILTGVGLLVTAAAGPVLLRHPAPRPPVEAGASAAEAPRRLSGRARRLVLLFGLIALCTAYGEGALADWGALHLEQDLHAHPGVAAAGYSLFALAMTAGRLSGTALLERLGQTRTLVVGGATAAAGMLLGSLAPTTWPALLGFAVTGLGLANIFPVAVGRAGELAGPGGVAAASTLGYGGMLLGPPAIGFLTDWFSLPVALTTVALLATAAAALGYGARNATHPPVA</sequence>
<dbReference type="Gene3D" id="1.20.1250.20">
    <property type="entry name" value="MFS general substrate transporter like domains"/>
    <property type="match status" value="2"/>
</dbReference>
<keyword evidence="8" id="KW-1185">Reference proteome</keyword>
<comment type="caution">
    <text evidence="7">The sequence shown here is derived from an EMBL/GenBank/DDBJ whole genome shotgun (WGS) entry which is preliminary data.</text>
</comment>